<feature type="domain" description="CCHC-type" evidence="3">
    <location>
        <begin position="130"/>
        <end position="143"/>
    </location>
</feature>
<dbReference type="GO" id="GO:0003676">
    <property type="term" value="F:nucleic acid binding"/>
    <property type="evidence" value="ECO:0007669"/>
    <property type="project" value="InterPro"/>
</dbReference>
<dbReference type="InterPro" id="IPR001878">
    <property type="entry name" value="Znf_CCHC"/>
</dbReference>
<dbReference type="EMBL" id="MUJZ01071542">
    <property type="protein sequence ID" value="OTF69241.1"/>
    <property type="molecule type" value="Genomic_DNA"/>
</dbReference>
<sequence>MLKMSSPQPQSSTQSQQQSSSPSPSSISPASSVSSNKLPPQPAVVQVMPQTATTTQIGQFIKLDSSMYTTAGGPLITAGPSPPTSLIVVDRNATTGTTVVPTGPTMCLHHTQLIVDEKSSTASITSSASCYNCGNIGHRGTECTTGTGDGDH</sequence>
<dbReference type="AlphaFoldDB" id="A0A1Y3ALB4"/>
<protein>
    <recommendedName>
        <fullName evidence="3">CCHC-type domain-containing protein</fullName>
    </recommendedName>
</protein>
<dbReference type="SUPFAM" id="SSF57756">
    <property type="entry name" value="Retrovirus zinc finger-like domains"/>
    <property type="match status" value="1"/>
</dbReference>
<dbReference type="InterPro" id="IPR036875">
    <property type="entry name" value="Znf_CCHC_sf"/>
</dbReference>
<dbReference type="Pfam" id="PF00098">
    <property type="entry name" value="zf-CCHC"/>
    <property type="match status" value="1"/>
</dbReference>
<proteinExistence type="predicted"/>
<dbReference type="PROSITE" id="PS50158">
    <property type="entry name" value="ZF_CCHC"/>
    <property type="match status" value="1"/>
</dbReference>
<organism evidence="4 5">
    <name type="scientific">Euroglyphus maynei</name>
    <name type="common">Mayne's house dust mite</name>
    <dbReference type="NCBI Taxonomy" id="6958"/>
    <lineage>
        <taxon>Eukaryota</taxon>
        <taxon>Metazoa</taxon>
        <taxon>Ecdysozoa</taxon>
        <taxon>Arthropoda</taxon>
        <taxon>Chelicerata</taxon>
        <taxon>Arachnida</taxon>
        <taxon>Acari</taxon>
        <taxon>Acariformes</taxon>
        <taxon>Sarcoptiformes</taxon>
        <taxon>Astigmata</taxon>
        <taxon>Psoroptidia</taxon>
        <taxon>Analgoidea</taxon>
        <taxon>Pyroglyphidae</taxon>
        <taxon>Pyroglyphinae</taxon>
        <taxon>Euroglyphus</taxon>
    </lineage>
</organism>
<dbReference type="GO" id="GO:0008270">
    <property type="term" value="F:zinc ion binding"/>
    <property type="evidence" value="ECO:0007669"/>
    <property type="project" value="UniProtKB-KW"/>
</dbReference>
<accession>A0A1Y3ALB4</accession>
<keyword evidence="1" id="KW-0479">Metal-binding</keyword>
<keyword evidence="1" id="KW-0863">Zinc-finger</keyword>
<evidence type="ECO:0000256" key="1">
    <source>
        <dbReference type="PROSITE-ProRule" id="PRU00047"/>
    </source>
</evidence>
<feature type="region of interest" description="Disordered" evidence="2">
    <location>
        <begin position="1"/>
        <end position="41"/>
    </location>
</feature>
<comment type="caution">
    <text evidence="4">The sequence shown here is derived from an EMBL/GenBank/DDBJ whole genome shotgun (WGS) entry which is preliminary data.</text>
</comment>
<feature type="compositionally biased region" description="Low complexity" evidence="2">
    <location>
        <begin position="1"/>
        <end position="35"/>
    </location>
</feature>
<reference evidence="4 5" key="1">
    <citation type="submission" date="2017-03" db="EMBL/GenBank/DDBJ databases">
        <title>Genome Survey of Euroglyphus maynei.</title>
        <authorList>
            <person name="Arlian L.G."/>
            <person name="Morgan M.S."/>
            <person name="Rider S.D."/>
        </authorList>
    </citation>
    <scope>NUCLEOTIDE SEQUENCE [LARGE SCALE GENOMIC DNA]</scope>
    <source>
        <strain evidence="4">Arlian Lab</strain>
        <tissue evidence="4">Whole body</tissue>
    </source>
</reference>
<dbReference type="Proteomes" id="UP000194236">
    <property type="component" value="Unassembled WGS sequence"/>
</dbReference>
<gene>
    <name evidence="4" type="ORF">BLA29_009804</name>
</gene>
<evidence type="ECO:0000259" key="3">
    <source>
        <dbReference type="PROSITE" id="PS50158"/>
    </source>
</evidence>
<name>A0A1Y3ALB4_EURMA</name>
<keyword evidence="1" id="KW-0862">Zinc</keyword>
<evidence type="ECO:0000256" key="2">
    <source>
        <dbReference type="SAM" id="MobiDB-lite"/>
    </source>
</evidence>
<keyword evidence="5" id="KW-1185">Reference proteome</keyword>
<evidence type="ECO:0000313" key="5">
    <source>
        <dbReference type="Proteomes" id="UP000194236"/>
    </source>
</evidence>
<evidence type="ECO:0000313" key="4">
    <source>
        <dbReference type="EMBL" id="OTF69241.1"/>
    </source>
</evidence>